<dbReference type="RefSeq" id="WP_166075839.1">
    <property type="nucleotide sequence ID" value="NZ_JAAJBT010000001.1"/>
</dbReference>
<protein>
    <submittedName>
        <fullName evidence="1">Uncharacterized protein</fullName>
    </submittedName>
</protein>
<organism evidence="1 2">
    <name type="scientific">Flavobacterium difficile</name>
    <dbReference type="NCBI Taxonomy" id="2709659"/>
    <lineage>
        <taxon>Bacteria</taxon>
        <taxon>Pseudomonadati</taxon>
        <taxon>Bacteroidota</taxon>
        <taxon>Flavobacteriia</taxon>
        <taxon>Flavobacteriales</taxon>
        <taxon>Flavobacteriaceae</taxon>
        <taxon>Flavobacterium</taxon>
    </lineage>
</organism>
<dbReference type="EMBL" id="JAAJBT010000001">
    <property type="protein sequence ID" value="NHM00803.1"/>
    <property type="molecule type" value="Genomic_DNA"/>
</dbReference>
<reference evidence="1 2" key="1">
    <citation type="submission" date="2020-02" db="EMBL/GenBank/DDBJ databases">
        <authorList>
            <person name="Chen W.-M."/>
        </authorList>
    </citation>
    <scope>NUCLEOTIDE SEQUENCE [LARGE SCALE GENOMIC DNA]</scope>
    <source>
        <strain evidence="1 2">KDG-16</strain>
    </source>
</reference>
<evidence type="ECO:0000313" key="2">
    <source>
        <dbReference type="Proteomes" id="UP000800984"/>
    </source>
</evidence>
<comment type="caution">
    <text evidence="1">The sequence shown here is derived from an EMBL/GenBank/DDBJ whole genome shotgun (WGS) entry which is preliminary data.</text>
</comment>
<proteinExistence type="predicted"/>
<sequence length="126" mass="14695">MKKIILRLVLLVFLITFVYNLFESYIIKYNTENKGKVSVGKYVSQDEWAKGELNFFVYYINGVKHKENGGRAPKGFSENIGKFYRIIYSEKYENSIKAFYEEEITDTALILNAGFSKEDIKGRFSD</sequence>
<accession>A0ABX0I0T5</accession>
<keyword evidence="2" id="KW-1185">Reference proteome</keyword>
<dbReference type="Proteomes" id="UP000800984">
    <property type="component" value="Unassembled WGS sequence"/>
</dbReference>
<gene>
    <name evidence="1" type="ORF">G4D72_01610</name>
</gene>
<evidence type="ECO:0000313" key="1">
    <source>
        <dbReference type="EMBL" id="NHM00803.1"/>
    </source>
</evidence>
<name>A0ABX0I0T5_9FLAO</name>